<name>A0ABP9TNF8_9MICC</name>
<accession>A0ABP9TNF8</accession>
<comment type="caution">
    <text evidence="2">The sequence shown here is derived from an EMBL/GenBank/DDBJ whole genome shotgun (WGS) entry which is preliminary data.</text>
</comment>
<dbReference type="RefSeq" id="WP_210100181.1">
    <property type="nucleotide sequence ID" value="NZ_BAABLK010000034.1"/>
</dbReference>
<protein>
    <recommendedName>
        <fullName evidence="1">Polysaccharide pyruvyl transferase domain-containing protein</fullName>
    </recommendedName>
</protein>
<dbReference type="Proteomes" id="UP001501257">
    <property type="component" value="Unassembled WGS sequence"/>
</dbReference>
<organism evidence="2 3">
    <name type="scientific">Paeniglutamicibacter antarcticus</name>
    <dbReference type="NCBI Taxonomy" id="494023"/>
    <lineage>
        <taxon>Bacteria</taxon>
        <taxon>Bacillati</taxon>
        <taxon>Actinomycetota</taxon>
        <taxon>Actinomycetes</taxon>
        <taxon>Micrococcales</taxon>
        <taxon>Micrococcaceae</taxon>
        <taxon>Paeniglutamicibacter</taxon>
    </lineage>
</organism>
<evidence type="ECO:0000313" key="2">
    <source>
        <dbReference type="EMBL" id="GAA5227778.1"/>
    </source>
</evidence>
<gene>
    <name evidence="2" type="ORF">GCM10025778_23110</name>
</gene>
<dbReference type="PANTHER" id="PTHR36836:SF1">
    <property type="entry name" value="COLANIC ACID BIOSYNTHESIS PROTEIN WCAK"/>
    <property type="match status" value="1"/>
</dbReference>
<dbReference type="EMBL" id="BAABLK010000034">
    <property type="protein sequence ID" value="GAA5227778.1"/>
    <property type="molecule type" value="Genomic_DNA"/>
</dbReference>
<evidence type="ECO:0000313" key="3">
    <source>
        <dbReference type="Proteomes" id="UP001501257"/>
    </source>
</evidence>
<reference evidence="3" key="1">
    <citation type="journal article" date="2019" name="Int. J. Syst. Evol. Microbiol.">
        <title>The Global Catalogue of Microorganisms (GCM) 10K type strain sequencing project: providing services to taxonomists for standard genome sequencing and annotation.</title>
        <authorList>
            <consortium name="The Broad Institute Genomics Platform"/>
            <consortium name="The Broad Institute Genome Sequencing Center for Infectious Disease"/>
            <person name="Wu L."/>
            <person name="Ma J."/>
        </authorList>
    </citation>
    <scope>NUCLEOTIDE SEQUENCE [LARGE SCALE GENOMIC DNA]</scope>
    <source>
        <strain evidence="3">JCM 18952</strain>
    </source>
</reference>
<dbReference type="Pfam" id="PF04230">
    <property type="entry name" value="PS_pyruv_trans"/>
    <property type="match status" value="1"/>
</dbReference>
<keyword evidence="3" id="KW-1185">Reference proteome</keyword>
<evidence type="ECO:0000259" key="1">
    <source>
        <dbReference type="Pfam" id="PF04230"/>
    </source>
</evidence>
<feature type="domain" description="Polysaccharide pyruvyl transferase" evidence="1">
    <location>
        <begin position="18"/>
        <end position="303"/>
    </location>
</feature>
<proteinExistence type="predicted"/>
<dbReference type="InterPro" id="IPR007345">
    <property type="entry name" value="Polysacch_pyruvyl_Trfase"/>
</dbReference>
<dbReference type="PANTHER" id="PTHR36836">
    <property type="entry name" value="COLANIC ACID BIOSYNTHESIS PROTEIN WCAK"/>
    <property type="match status" value="1"/>
</dbReference>
<sequence length="395" mass="44127">MNSQSPKVGIVGLGEAGNLGDDLILIATVDAIYEADPGSAISFLSFGQELDWSKLAKERGYPSTPLRVLAKAEIPLLRQNSTLYRDRDIIIFGGGGLIQTSHDKNRPYNWLSYLPKTGQDAPYIVATGLGMGPISEVWKRRLRRMGTPFDSAWLRDSDSVVLSREGLEWPGEECRDFIDNHFISSLSLPGVNRRAETGRLGVALRAWPNFSVDDAVEHIESVIHRHECEEVVLFVLESNKGRGTDVDFNEKIAQQLSLMARVHAYEAHELIEFLDDMSNVDLAISMKLHSSAIWATMGVPMYPVFYAPKVAALFGRKYEGFEVLDEIVQIRTEVEDVPRAHQTVIDDLGNLKKKRDAGGSRFSMKAKFYYQSANLIRAVVSRIRLGMSIKKRVAG</sequence>